<dbReference type="PANTHER" id="PTHR11571">
    <property type="entry name" value="GLUTATHIONE S-TRANSFERASE"/>
    <property type="match status" value="1"/>
</dbReference>
<feature type="domain" description="GST N-terminal" evidence="1">
    <location>
        <begin position="4"/>
        <end position="81"/>
    </location>
</feature>
<dbReference type="SUPFAM" id="SSF47616">
    <property type="entry name" value="GST C-terminal domain-like"/>
    <property type="match status" value="1"/>
</dbReference>
<dbReference type="InterPro" id="IPR040079">
    <property type="entry name" value="Glutathione_S-Trfase"/>
</dbReference>
<dbReference type="SFLD" id="SFLDS00019">
    <property type="entry name" value="Glutathione_Transferase_(cytos"/>
    <property type="match status" value="1"/>
</dbReference>
<dbReference type="PROSITE" id="PS50405">
    <property type="entry name" value="GST_CTER"/>
    <property type="match status" value="1"/>
</dbReference>
<dbReference type="RefSeq" id="XP_005104565.2">
    <property type="nucleotide sequence ID" value="XM_005104508.3"/>
</dbReference>
<evidence type="ECO:0000259" key="1">
    <source>
        <dbReference type="PROSITE" id="PS50404"/>
    </source>
</evidence>
<dbReference type="CDD" id="cd03192">
    <property type="entry name" value="GST_C_Sigma_like"/>
    <property type="match status" value="1"/>
</dbReference>
<organism evidence="3 4">
    <name type="scientific">Aplysia californica</name>
    <name type="common">California sea hare</name>
    <dbReference type="NCBI Taxonomy" id="6500"/>
    <lineage>
        <taxon>Eukaryota</taxon>
        <taxon>Metazoa</taxon>
        <taxon>Spiralia</taxon>
        <taxon>Lophotrochozoa</taxon>
        <taxon>Mollusca</taxon>
        <taxon>Gastropoda</taxon>
        <taxon>Heterobranchia</taxon>
        <taxon>Euthyneura</taxon>
        <taxon>Tectipleura</taxon>
        <taxon>Aplysiida</taxon>
        <taxon>Aplysioidea</taxon>
        <taxon>Aplysiidae</taxon>
        <taxon>Aplysia</taxon>
    </lineage>
</organism>
<dbReference type="InterPro" id="IPR050213">
    <property type="entry name" value="GST_superfamily"/>
</dbReference>
<reference evidence="4" key="1">
    <citation type="submission" date="2025-08" db="UniProtKB">
        <authorList>
            <consortium name="RefSeq"/>
        </authorList>
    </citation>
    <scope>IDENTIFICATION</scope>
</reference>
<dbReference type="Gene3D" id="1.20.1050.10">
    <property type="match status" value="1"/>
</dbReference>
<gene>
    <name evidence="4" type="primary">LOC101859804</name>
</gene>
<dbReference type="InterPro" id="IPR010987">
    <property type="entry name" value="Glutathione-S-Trfase_C-like"/>
</dbReference>
<sequence>MATHSYKLMYFDGMGRAEFIRLVFAAAEVPFEDVRFTHQEWPKYKKLAPFGQAPYLEVASKSYGQSVAIATYLAREFGLHGKNNLEGLAVDQVLGLIQDLIQFGIKIYHEKEKGKRDELIQGFKDVHQPQFLGYFEKLLSDNGTGYLVGNDLSLADIAVFDVVTGWLGTYMGPIDDFPLVKALVDKVWERDGIKSYMAARPDREG</sequence>
<dbReference type="SFLD" id="SFLDG00363">
    <property type="entry name" value="AMPS_(cytGST):_Alpha-__Mu-__Pi"/>
    <property type="match status" value="1"/>
</dbReference>
<dbReference type="InterPro" id="IPR036282">
    <property type="entry name" value="Glutathione-S-Trfase_C_sf"/>
</dbReference>
<evidence type="ECO:0000313" key="4">
    <source>
        <dbReference type="RefSeq" id="XP_005104565.2"/>
    </source>
</evidence>
<proteinExistence type="predicted"/>
<dbReference type="PANTHER" id="PTHR11571:SF150">
    <property type="entry name" value="GLUTATHIONE S-TRANSFERASE"/>
    <property type="match status" value="1"/>
</dbReference>
<dbReference type="Pfam" id="PF14497">
    <property type="entry name" value="GST_C_3"/>
    <property type="match status" value="1"/>
</dbReference>
<feature type="domain" description="GST C-terminal" evidence="2">
    <location>
        <begin position="83"/>
        <end position="205"/>
    </location>
</feature>
<accession>A0ABM0JYK3</accession>
<protein>
    <submittedName>
        <fullName evidence="4">Glutathione S-transferase 1-like</fullName>
    </submittedName>
</protein>
<name>A0ABM0JYK3_APLCA</name>
<dbReference type="Gene3D" id="3.40.30.10">
    <property type="entry name" value="Glutaredoxin"/>
    <property type="match status" value="1"/>
</dbReference>
<keyword evidence="3" id="KW-1185">Reference proteome</keyword>
<dbReference type="PROSITE" id="PS50404">
    <property type="entry name" value="GST_NTER"/>
    <property type="match status" value="1"/>
</dbReference>
<dbReference type="CDD" id="cd03039">
    <property type="entry name" value="GST_N_Sigma_like"/>
    <property type="match status" value="1"/>
</dbReference>
<dbReference type="GeneID" id="101859804"/>
<dbReference type="InterPro" id="IPR036249">
    <property type="entry name" value="Thioredoxin-like_sf"/>
</dbReference>
<dbReference type="SUPFAM" id="SSF52833">
    <property type="entry name" value="Thioredoxin-like"/>
    <property type="match status" value="1"/>
</dbReference>
<evidence type="ECO:0000259" key="2">
    <source>
        <dbReference type="PROSITE" id="PS50405"/>
    </source>
</evidence>
<dbReference type="Pfam" id="PF02798">
    <property type="entry name" value="GST_N"/>
    <property type="match status" value="1"/>
</dbReference>
<dbReference type="InterPro" id="IPR004045">
    <property type="entry name" value="Glutathione_S-Trfase_N"/>
</dbReference>
<dbReference type="Proteomes" id="UP000694888">
    <property type="component" value="Unplaced"/>
</dbReference>
<evidence type="ECO:0000313" key="3">
    <source>
        <dbReference type="Proteomes" id="UP000694888"/>
    </source>
</evidence>
<dbReference type="InterPro" id="IPR004046">
    <property type="entry name" value="GST_C"/>
</dbReference>
<dbReference type="SFLD" id="SFLDG01205">
    <property type="entry name" value="AMPS.1"/>
    <property type="match status" value="1"/>
</dbReference>